<evidence type="ECO:0000313" key="9">
    <source>
        <dbReference type="Proteomes" id="UP000094892"/>
    </source>
</evidence>
<dbReference type="Proteomes" id="UP000076989">
    <property type="component" value="Unassembled WGS sequence"/>
</dbReference>
<name>A0A0G9FCX6_LACPN</name>
<evidence type="ECO:0000313" key="6">
    <source>
        <dbReference type="Proteomes" id="UP000076872"/>
    </source>
</evidence>
<dbReference type="EMBL" id="CP066817">
    <property type="protein sequence ID" value="QQM60793.1"/>
    <property type="molecule type" value="Genomic_DNA"/>
</dbReference>
<dbReference type="Proteomes" id="UP000076872">
    <property type="component" value="Unassembled WGS sequence"/>
</dbReference>
<reference evidence="5 10" key="3">
    <citation type="submission" date="2020-12" db="EMBL/GenBank/DDBJ databases">
        <title>Whole genome sequencing of Lactobacillus plantarum PC518.</title>
        <authorList>
            <person name="Guo Q."/>
        </authorList>
    </citation>
    <scope>NUCLEOTIDE SEQUENCE [LARGE SCALE GENOMIC DNA]</scope>
    <source>
        <strain evidence="5 10">PC518</strain>
    </source>
</reference>
<sequence length="65" mass="7408">MELPLSQLSEKLISFEREHHLTDNDLAFGSQLSVERIHNIKSGEATPTQEELQLLKKFMNSKAKA</sequence>
<dbReference type="Proteomes" id="UP000595466">
    <property type="component" value="Chromosome"/>
</dbReference>
<dbReference type="EMBL" id="MCOL01000001">
    <property type="protein sequence ID" value="ODO63037.1"/>
    <property type="molecule type" value="Genomic_DNA"/>
</dbReference>
<reference evidence="6 7" key="1">
    <citation type="submission" date="2016-03" db="EMBL/GenBank/DDBJ databases">
        <title>Comparative genomics of 54 Lactobacillus plantarum strains reveals genomic uncoupling from niche constraints.</title>
        <authorList>
            <person name="Martino M.E."/>
        </authorList>
    </citation>
    <scope>NUCLEOTIDE SEQUENCE [LARGE SCALE GENOMIC DNA]</scope>
    <source>
        <strain evidence="2 7">19.1</strain>
        <strain evidence="3 6">NAB2</strain>
        <strain evidence="1 8">Nizo2260</strain>
    </source>
</reference>
<evidence type="ECO:0008006" key="11">
    <source>
        <dbReference type="Google" id="ProtNLM"/>
    </source>
</evidence>
<evidence type="ECO:0000313" key="4">
    <source>
        <dbReference type="EMBL" id="ODO63037.1"/>
    </source>
</evidence>
<dbReference type="EMBL" id="LUWI01000035">
    <property type="protein sequence ID" value="KZU01927.1"/>
    <property type="molecule type" value="Genomic_DNA"/>
</dbReference>
<gene>
    <name evidence="5" type="ORF">JH395_13940</name>
    <name evidence="2" type="ORF">Lp19_0655</name>
    <name evidence="4" type="ORF">LPJSA22_03058</name>
    <name evidence="3" type="ORF">NAB2_2569</name>
    <name evidence="1" type="ORF">Nizo2260_2734</name>
</gene>
<dbReference type="InterPro" id="IPR059218">
    <property type="entry name" value="LBP_cg2779-like"/>
</dbReference>
<dbReference type="RefSeq" id="WP_003643006.1">
    <property type="nucleotide sequence ID" value="NZ_AP018405.1"/>
</dbReference>
<reference evidence="4 9" key="2">
    <citation type="submission" date="2016-08" db="EMBL/GenBank/DDBJ databases">
        <title>Genome sequencing of Lactobacillus plantarum JSA22, isolated from fermented soybean paste.</title>
        <authorList>
            <person name="Choi H.S."/>
        </authorList>
    </citation>
    <scope>NUCLEOTIDE SEQUENCE [LARGE SCALE GENOMIC DNA]</scope>
    <source>
        <strain evidence="4 9">JSA22</strain>
    </source>
</reference>
<dbReference type="Proteomes" id="UP000076882">
    <property type="component" value="Unassembled WGS sequence"/>
</dbReference>
<dbReference type="InterPro" id="IPR010982">
    <property type="entry name" value="Lambda_DNA-bd_dom_sf"/>
</dbReference>
<proteinExistence type="predicted"/>
<dbReference type="PATRIC" id="fig|1590.142.peg.3023"/>
<evidence type="ECO:0000313" key="8">
    <source>
        <dbReference type="Proteomes" id="UP000076989"/>
    </source>
</evidence>
<dbReference type="SUPFAM" id="SSF47413">
    <property type="entry name" value="lambda repressor-like DNA-binding domains"/>
    <property type="match status" value="1"/>
</dbReference>
<accession>A0A0G9FCX6</accession>
<protein>
    <recommendedName>
        <fullName evidence="11">HTH cro/C1-type domain-containing protein</fullName>
    </recommendedName>
</protein>
<evidence type="ECO:0000313" key="3">
    <source>
        <dbReference type="EMBL" id="KZV01949.1"/>
    </source>
</evidence>
<evidence type="ECO:0000313" key="2">
    <source>
        <dbReference type="EMBL" id="KZU96679.1"/>
    </source>
</evidence>
<dbReference type="EMBL" id="LUXO01000033">
    <property type="protein sequence ID" value="KZV01949.1"/>
    <property type="molecule type" value="Genomic_DNA"/>
</dbReference>
<evidence type="ECO:0000313" key="10">
    <source>
        <dbReference type="Proteomes" id="UP000595466"/>
    </source>
</evidence>
<evidence type="ECO:0000313" key="1">
    <source>
        <dbReference type="EMBL" id="KZU01927.1"/>
    </source>
</evidence>
<dbReference type="EMBL" id="LUXM01000018">
    <property type="protein sequence ID" value="KZU96679.1"/>
    <property type="molecule type" value="Genomic_DNA"/>
</dbReference>
<dbReference type="GO" id="GO:0003677">
    <property type="term" value="F:DNA binding"/>
    <property type="evidence" value="ECO:0007669"/>
    <property type="project" value="InterPro"/>
</dbReference>
<organism evidence="2 7">
    <name type="scientific">Lactiplantibacillus plantarum</name>
    <name type="common">Lactobacillus plantarum</name>
    <dbReference type="NCBI Taxonomy" id="1590"/>
    <lineage>
        <taxon>Bacteria</taxon>
        <taxon>Bacillati</taxon>
        <taxon>Bacillota</taxon>
        <taxon>Bacilli</taxon>
        <taxon>Lactobacillales</taxon>
        <taxon>Lactobacillaceae</taxon>
        <taxon>Lactiplantibacillus</taxon>
    </lineage>
</organism>
<evidence type="ECO:0000313" key="7">
    <source>
        <dbReference type="Proteomes" id="UP000076882"/>
    </source>
</evidence>
<dbReference type="OMA" id="NQLYDYM"/>
<dbReference type="NCBIfam" id="NF040507">
    <property type="entry name" value="LBP_cg2779_fam"/>
    <property type="match status" value="1"/>
</dbReference>
<dbReference type="KEGG" id="lpb:SH83_14145"/>
<dbReference type="AlphaFoldDB" id="A0A0G9FCX6"/>
<dbReference type="SMR" id="A0A0G9FCX6"/>
<dbReference type="Proteomes" id="UP000094892">
    <property type="component" value="Unassembled WGS sequence"/>
</dbReference>
<evidence type="ECO:0000313" key="5">
    <source>
        <dbReference type="EMBL" id="QQM60793.1"/>
    </source>
</evidence>
<dbReference type="GeneID" id="89670491"/>